<dbReference type="EMBL" id="REGN01007726">
    <property type="protein sequence ID" value="RNA05433.1"/>
    <property type="molecule type" value="Genomic_DNA"/>
</dbReference>
<name>A0A3M7Q297_BRAPC</name>
<protein>
    <submittedName>
        <fullName evidence="1">Uncharacterized protein</fullName>
    </submittedName>
</protein>
<gene>
    <name evidence="1" type="ORF">BpHYR1_003316</name>
</gene>
<evidence type="ECO:0000313" key="1">
    <source>
        <dbReference type="EMBL" id="RNA05433.1"/>
    </source>
</evidence>
<reference evidence="1 2" key="1">
    <citation type="journal article" date="2018" name="Sci. Rep.">
        <title>Genomic signatures of local adaptation to the degree of environmental predictability in rotifers.</title>
        <authorList>
            <person name="Franch-Gras L."/>
            <person name="Hahn C."/>
            <person name="Garcia-Roger E.M."/>
            <person name="Carmona M.J."/>
            <person name="Serra M."/>
            <person name="Gomez A."/>
        </authorList>
    </citation>
    <scope>NUCLEOTIDE SEQUENCE [LARGE SCALE GENOMIC DNA]</scope>
    <source>
        <strain evidence="1">HYR1</strain>
    </source>
</reference>
<organism evidence="1 2">
    <name type="scientific">Brachionus plicatilis</name>
    <name type="common">Marine rotifer</name>
    <name type="synonym">Brachionus muelleri</name>
    <dbReference type="NCBI Taxonomy" id="10195"/>
    <lineage>
        <taxon>Eukaryota</taxon>
        <taxon>Metazoa</taxon>
        <taxon>Spiralia</taxon>
        <taxon>Gnathifera</taxon>
        <taxon>Rotifera</taxon>
        <taxon>Eurotatoria</taxon>
        <taxon>Monogononta</taxon>
        <taxon>Pseudotrocha</taxon>
        <taxon>Ploima</taxon>
        <taxon>Brachionidae</taxon>
        <taxon>Brachionus</taxon>
    </lineage>
</organism>
<keyword evidence="2" id="KW-1185">Reference proteome</keyword>
<proteinExistence type="predicted"/>
<comment type="caution">
    <text evidence="1">The sequence shown here is derived from an EMBL/GenBank/DDBJ whole genome shotgun (WGS) entry which is preliminary data.</text>
</comment>
<dbReference type="Proteomes" id="UP000276133">
    <property type="component" value="Unassembled WGS sequence"/>
</dbReference>
<sequence>MNQEVNIEFCSAIIFLKSRVVRTIMPSLRPKSLRLKIENESERILEKLTRNNKKFDKIFGHCSIEEKCKKMLLSRKDNGNFSDN</sequence>
<evidence type="ECO:0000313" key="2">
    <source>
        <dbReference type="Proteomes" id="UP000276133"/>
    </source>
</evidence>
<accession>A0A3M7Q297</accession>
<dbReference type="AlphaFoldDB" id="A0A3M7Q297"/>